<proteinExistence type="predicted"/>
<dbReference type="RefSeq" id="WP_323251625.1">
    <property type="nucleotide sequence ID" value="NZ_JAYFUL010000036.1"/>
</dbReference>
<organism evidence="1 2">
    <name type="scientific">Arcicella aquatica</name>
    <dbReference type="NCBI Taxonomy" id="217141"/>
    <lineage>
        <taxon>Bacteria</taxon>
        <taxon>Pseudomonadati</taxon>
        <taxon>Bacteroidota</taxon>
        <taxon>Cytophagia</taxon>
        <taxon>Cytophagales</taxon>
        <taxon>Flectobacillaceae</taxon>
        <taxon>Arcicella</taxon>
    </lineage>
</organism>
<comment type="caution">
    <text evidence="1">The sequence shown here is derived from an EMBL/GenBank/DDBJ whole genome shotgun (WGS) entry which is preliminary data.</text>
</comment>
<keyword evidence="2" id="KW-1185">Reference proteome</keyword>
<evidence type="ECO:0000313" key="2">
    <source>
        <dbReference type="Proteomes" id="UP001304671"/>
    </source>
</evidence>
<dbReference type="EMBL" id="JAYFUL010000036">
    <property type="protein sequence ID" value="MEA5259740.1"/>
    <property type="molecule type" value="Genomic_DNA"/>
</dbReference>
<accession>A0ABU5QRM6</accession>
<sequence>MDSITTTAIDTVVTFLTTKLKDNSSVKAFLDDFTEATVNWIRPIFLKEDGSEKHVIQELKKEPDNLSKQEAVKAVIVSKIEDNPTAEKWLQEMAKIIAEKTGNTTTTTNTMTVTGDGNYSFQGISGGNITIHKNQ</sequence>
<dbReference type="Proteomes" id="UP001304671">
    <property type="component" value="Unassembled WGS sequence"/>
</dbReference>
<reference evidence="1 2" key="1">
    <citation type="submission" date="2023-12" db="EMBL/GenBank/DDBJ databases">
        <title>Novel species of the genus Arcicella isolated from rivers.</title>
        <authorList>
            <person name="Lu H."/>
        </authorList>
    </citation>
    <scope>NUCLEOTIDE SEQUENCE [LARGE SCALE GENOMIC DNA]</scope>
    <source>
        <strain evidence="1 2">LMG 21963</strain>
    </source>
</reference>
<protein>
    <submittedName>
        <fullName evidence="1">Uncharacterized protein</fullName>
    </submittedName>
</protein>
<name>A0ABU5QRM6_9BACT</name>
<evidence type="ECO:0000313" key="1">
    <source>
        <dbReference type="EMBL" id="MEA5259740.1"/>
    </source>
</evidence>
<gene>
    <name evidence="1" type="ORF">VB264_18230</name>
</gene>